<protein>
    <submittedName>
        <fullName evidence="1">Uncharacterized protein</fullName>
    </submittedName>
</protein>
<sequence>MAAAIVVSSVVSSVDIVAHSPASSGCSNIVHNIAEVTNENRMSSLTTGDPNVNPITRWAIPFPGQDLLPNPNGISKFMLFSFSNLSGLKLSGSSHNSGSLCIAHILTNTIVSRGMSYP</sequence>
<evidence type="ECO:0000313" key="1">
    <source>
        <dbReference type="EMBL" id="KAF4359627.1"/>
    </source>
</evidence>
<comment type="caution">
    <text evidence="1">The sequence shown here is derived from an EMBL/GenBank/DDBJ whole genome shotgun (WGS) entry which is preliminary data.</text>
</comment>
<accession>A0A7J6EMF6</accession>
<organism evidence="1 2">
    <name type="scientific">Cannabis sativa</name>
    <name type="common">Hemp</name>
    <name type="synonym">Marijuana</name>
    <dbReference type="NCBI Taxonomy" id="3483"/>
    <lineage>
        <taxon>Eukaryota</taxon>
        <taxon>Viridiplantae</taxon>
        <taxon>Streptophyta</taxon>
        <taxon>Embryophyta</taxon>
        <taxon>Tracheophyta</taxon>
        <taxon>Spermatophyta</taxon>
        <taxon>Magnoliopsida</taxon>
        <taxon>eudicotyledons</taxon>
        <taxon>Gunneridae</taxon>
        <taxon>Pentapetalae</taxon>
        <taxon>rosids</taxon>
        <taxon>fabids</taxon>
        <taxon>Rosales</taxon>
        <taxon>Cannabaceae</taxon>
        <taxon>Cannabis</taxon>
    </lineage>
</organism>
<reference evidence="1 2" key="1">
    <citation type="journal article" date="2020" name="bioRxiv">
        <title>Sequence and annotation of 42 cannabis genomes reveals extensive copy number variation in cannabinoid synthesis and pathogen resistance genes.</title>
        <authorList>
            <person name="Mckernan K.J."/>
            <person name="Helbert Y."/>
            <person name="Kane L.T."/>
            <person name="Ebling H."/>
            <person name="Zhang L."/>
            <person name="Liu B."/>
            <person name="Eaton Z."/>
            <person name="Mclaughlin S."/>
            <person name="Kingan S."/>
            <person name="Baybayan P."/>
            <person name="Concepcion G."/>
            <person name="Jordan M."/>
            <person name="Riva A."/>
            <person name="Barbazuk W."/>
            <person name="Harkins T."/>
        </authorList>
    </citation>
    <scope>NUCLEOTIDE SEQUENCE [LARGE SCALE GENOMIC DNA]</scope>
    <source>
        <strain evidence="2">cv. Jamaican Lion 4</strain>
        <tissue evidence="1">Leaf</tissue>
    </source>
</reference>
<dbReference type="Proteomes" id="UP000583929">
    <property type="component" value="Unassembled WGS sequence"/>
</dbReference>
<keyword evidence="2" id="KW-1185">Reference proteome</keyword>
<evidence type="ECO:0000313" key="2">
    <source>
        <dbReference type="Proteomes" id="UP000583929"/>
    </source>
</evidence>
<gene>
    <name evidence="1" type="ORF">G4B88_000438</name>
</gene>
<dbReference type="EMBL" id="JAATIQ010000364">
    <property type="protein sequence ID" value="KAF4359627.1"/>
    <property type="molecule type" value="Genomic_DNA"/>
</dbReference>
<name>A0A7J6EMF6_CANSA</name>
<proteinExistence type="predicted"/>
<dbReference type="AlphaFoldDB" id="A0A7J6EMF6"/>